<dbReference type="Pfam" id="PF01694">
    <property type="entry name" value="Rhomboid"/>
    <property type="match status" value="1"/>
</dbReference>
<feature type="transmembrane region" description="Helical" evidence="10">
    <location>
        <begin position="324"/>
        <end position="344"/>
    </location>
</feature>
<name>A0A2J6RRJ8_HYAVF</name>
<dbReference type="GO" id="GO:0004252">
    <property type="term" value="F:serine-type endopeptidase activity"/>
    <property type="evidence" value="ECO:0007669"/>
    <property type="project" value="InterPro"/>
</dbReference>
<protein>
    <recommendedName>
        <fullName evidence="10">Rhomboid-type serine protease</fullName>
        <ecNumber evidence="10">3.4.21.105</ecNumber>
    </recommendedName>
</protein>
<dbReference type="InterPro" id="IPR022764">
    <property type="entry name" value="Peptidase_S54_rhomboid_dom"/>
</dbReference>
<feature type="transmembrane region" description="Helical" evidence="10">
    <location>
        <begin position="350"/>
        <end position="369"/>
    </location>
</feature>
<feature type="region of interest" description="Disordered" evidence="11">
    <location>
        <begin position="1"/>
        <end position="137"/>
    </location>
</feature>
<evidence type="ECO:0000256" key="4">
    <source>
        <dbReference type="ARBA" id="ARBA00022670"/>
    </source>
</evidence>
<reference evidence="13 14" key="1">
    <citation type="submission" date="2016-04" db="EMBL/GenBank/DDBJ databases">
        <title>A degradative enzymes factory behind the ericoid mycorrhizal symbiosis.</title>
        <authorList>
            <consortium name="DOE Joint Genome Institute"/>
            <person name="Martino E."/>
            <person name="Morin E."/>
            <person name="Grelet G."/>
            <person name="Kuo A."/>
            <person name="Kohler A."/>
            <person name="Daghino S."/>
            <person name="Barry K."/>
            <person name="Choi C."/>
            <person name="Cichocki N."/>
            <person name="Clum A."/>
            <person name="Copeland A."/>
            <person name="Hainaut M."/>
            <person name="Haridas S."/>
            <person name="Labutti K."/>
            <person name="Lindquist E."/>
            <person name="Lipzen A."/>
            <person name="Khouja H.-R."/>
            <person name="Murat C."/>
            <person name="Ohm R."/>
            <person name="Olson A."/>
            <person name="Spatafora J."/>
            <person name="Veneault-Fourrey C."/>
            <person name="Henrissat B."/>
            <person name="Grigoriev I."/>
            <person name="Martin F."/>
            <person name="Perotto S."/>
        </authorList>
    </citation>
    <scope>NUCLEOTIDE SEQUENCE [LARGE SCALE GENOMIC DNA]</scope>
    <source>
        <strain evidence="13 14">F</strain>
    </source>
</reference>
<comment type="function">
    <text evidence="10">Serine protease involved in intramembrane proteolysis.</text>
</comment>
<evidence type="ECO:0000259" key="12">
    <source>
        <dbReference type="Pfam" id="PF01694"/>
    </source>
</evidence>
<dbReference type="EC" id="3.4.21.105" evidence="10"/>
<dbReference type="OrthoDB" id="2146116at2759"/>
<feature type="transmembrane region" description="Helical" evidence="10">
    <location>
        <begin position="406"/>
        <end position="426"/>
    </location>
</feature>
<feature type="compositionally biased region" description="Pro residues" evidence="11">
    <location>
        <begin position="8"/>
        <end position="22"/>
    </location>
</feature>
<feature type="transmembrane region" description="Helical" evidence="10">
    <location>
        <begin position="481"/>
        <end position="503"/>
    </location>
</feature>
<dbReference type="GO" id="GO:0006508">
    <property type="term" value="P:proteolysis"/>
    <property type="evidence" value="ECO:0007669"/>
    <property type="project" value="UniProtKB-KW"/>
</dbReference>
<proteinExistence type="inferred from homology"/>
<dbReference type="Proteomes" id="UP000235786">
    <property type="component" value="Unassembled WGS sequence"/>
</dbReference>
<keyword evidence="9 10" id="KW-0472">Membrane</keyword>
<dbReference type="SUPFAM" id="SSF144091">
    <property type="entry name" value="Rhomboid-like"/>
    <property type="match status" value="1"/>
</dbReference>
<evidence type="ECO:0000256" key="3">
    <source>
        <dbReference type="ARBA" id="ARBA00009045"/>
    </source>
</evidence>
<organism evidence="13 14">
    <name type="scientific">Hyaloscypha variabilis (strain UAMH 11265 / GT02V1 / F)</name>
    <name type="common">Meliniomyces variabilis</name>
    <dbReference type="NCBI Taxonomy" id="1149755"/>
    <lineage>
        <taxon>Eukaryota</taxon>
        <taxon>Fungi</taxon>
        <taxon>Dikarya</taxon>
        <taxon>Ascomycota</taxon>
        <taxon>Pezizomycotina</taxon>
        <taxon>Leotiomycetes</taxon>
        <taxon>Helotiales</taxon>
        <taxon>Hyaloscyphaceae</taxon>
        <taxon>Hyaloscypha</taxon>
        <taxon>Hyaloscypha variabilis</taxon>
    </lineage>
</organism>
<dbReference type="Gene3D" id="1.20.1540.10">
    <property type="entry name" value="Rhomboid-like"/>
    <property type="match status" value="1"/>
</dbReference>
<keyword evidence="6 10" id="KW-0378">Hydrolase</keyword>
<dbReference type="STRING" id="1149755.A0A2J6RRJ8"/>
<dbReference type="EMBL" id="KZ613944">
    <property type="protein sequence ID" value="PMD41142.1"/>
    <property type="molecule type" value="Genomic_DNA"/>
</dbReference>
<sequence length="558" mass="61872">MAPSDYYKPPPRPSSQQPPPAIPQSLQQQQPSLPYYAPYNQQSAPSIAPSYHTNPPRPEDRTSPFEAPFDDHVYPMSRPGGQQFDSQSSLGADSRYYGQGGRLDQLPSFQDDIPLRDHPGMPSKDNNSTDHVYDAPAPSQLEQGRKNRFSAMGMLKQPGKRIPWLVYILTTIQVVVFIVEIVKNAQLTGSPIEIHPQFNPMIGPSPYVLINMGSRYVPCMHSIDGLQNRASGGPISWPCPNTTSDTANCQLNNLCGFGMPASEDPAYPPTITSTNIADYTAPNQWFRFITPIFLHAGIIHIGFNMLLQVTLGREIEMQIGTLRFFLVYFSSGIFGFVLGGNFAATGISSTGASGALFGILALNLLDLLYTWNDRPSPWKDFAFIMLDVVISFVLGLLPGLDNFSHIGGFFMGLVLGICILHSPNALRKRIVKGNEYEPPFEGVASNSYKGASDGHGDGAVGFVKSPVGFFKGRKGAWWAWWLVRVGSLVFVFIVFVLLLNNFYRYRKTCSWCKYLSCLNVNNWCNVGNLQFIEETTNTTSKRSVFDTWDMVAKIQLTG</sequence>
<feature type="compositionally biased region" description="Basic and acidic residues" evidence="11">
    <location>
        <begin position="57"/>
        <end position="73"/>
    </location>
</feature>
<dbReference type="AlphaFoldDB" id="A0A2J6RRJ8"/>
<evidence type="ECO:0000256" key="6">
    <source>
        <dbReference type="ARBA" id="ARBA00022801"/>
    </source>
</evidence>
<keyword evidence="7 10" id="KW-0720">Serine protease</keyword>
<evidence type="ECO:0000256" key="9">
    <source>
        <dbReference type="ARBA" id="ARBA00023136"/>
    </source>
</evidence>
<dbReference type="PANTHER" id="PTHR22936:SF69">
    <property type="entry name" value="RHOMBOID-LIKE PROTEIN"/>
    <property type="match status" value="1"/>
</dbReference>
<comment type="similarity">
    <text evidence="3 10">Belongs to the peptidase S54 family.</text>
</comment>
<evidence type="ECO:0000256" key="10">
    <source>
        <dbReference type="RuleBase" id="RU362115"/>
    </source>
</evidence>
<comment type="subcellular location">
    <subcellularLocation>
        <location evidence="2 10">Membrane</location>
        <topology evidence="2 10">Multi-pass membrane protein</topology>
    </subcellularLocation>
</comment>
<evidence type="ECO:0000313" key="13">
    <source>
        <dbReference type="EMBL" id="PMD41142.1"/>
    </source>
</evidence>
<evidence type="ECO:0000256" key="7">
    <source>
        <dbReference type="ARBA" id="ARBA00022825"/>
    </source>
</evidence>
<evidence type="ECO:0000256" key="1">
    <source>
        <dbReference type="ARBA" id="ARBA00000156"/>
    </source>
</evidence>
<evidence type="ECO:0000256" key="5">
    <source>
        <dbReference type="ARBA" id="ARBA00022692"/>
    </source>
</evidence>
<dbReference type="PANTHER" id="PTHR22936">
    <property type="entry name" value="RHOMBOID-RELATED"/>
    <property type="match status" value="1"/>
</dbReference>
<evidence type="ECO:0000256" key="11">
    <source>
        <dbReference type="SAM" id="MobiDB-lite"/>
    </source>
</evidence>
<dbReference type="GO" id="GO:0016020">
    <property type="term" value="C:membrane"/>
    <property type="evidence" value="ECO:0007669"/>
    <property type="project" value="UniProtKB-SubCell"/>
</dbReference>
<gene>
    <name evidence="13" type="ORF">L207DRAFT_486732</name>
</gene>
<feature type="transmembrane region" description="Helical" evidence="10">
    <location>
        <begin position="162"/>
        <end position="182"/>
    </location>
</feature>
<comment type="catalytic activity">
    <reaction evidence="1 10">
        <text>Cleaves type-1 transmembrane domains using a catalytic dyad composed of serine and histidine that are contributed by different transmembrane domains.</text>
        <dbReference type="EC" id="3.4.21.105"/>
    </reaction>
</comment>
<dbReference type="InterPro" id="IPR002610">
    <property type="entry name" value="Peptidase_S54_rhomboid-like"/>
</dbReference>
<feature type="transmembrane region" description="Helical" evidence="10">
    <location>
        <begin position="381"/>
        <end position="400"/>
    </location>
</feature>
<keyword evidence="4 10" id="KW-0645">Protease</keyword>
<keyword evidence="8 10" id="KW-1133">Transmembrane helix</keyword>
<evidence type="ECO:0000313" key="14">
    <source>
        <dbReference type="Proteomes" id="UP000235786"/>
    </source>
</evidence>
<keyword evidence="14" id="KW-1185">Reference proteome</keyword>
<evidence type="ECO:0000256" key="8">
    <source>
        <dbReference type="ARBA" id="ARBA00022989"/>
    </source>
</evidence>
<evidence type="ECO:0000256" key="2">
    <source>
        <dbReference type="ARBA" id="ARBA00004141"/>
    </source>
</evidence>
<feature type="transmembrane region" description="Helical" evidence="10">
    <location>
        <begin position="292"/>
        <end position="312"/>
    </location>
</feature>
<feature type="compositionally biased region" description="Low complexity" evidence="11">
    <location>
        <begin position="23"/>
        <end position="38"/>
    </location>
</feature>
<dbReference type="InterPro" id="IPR035952">
    <property type="entry name" value="Rhomboid-like_sf"/>
</dbReference>
<keyword evidence="5 10" id="KW-0812">Transmembrane</keyword>
<accession>A0A2J6RRJ8</accession>
<feature type="domain" description="Peptidase S54 rhomboid" evidence="12">
    <location>
        <begin position="283"/>
        <end position="420"/>
    </location>
</feature>